<evidence type="ECO:0000313" key="10">
    <source>
        <dbReference type="Proteomes" id="UP000642488"/>
    </source>
</evidence>
<feature type="transmembrane region" description="Helical" evidence="7">
    <location>
        <begin position="284"/>
        <end position="303"/>
    </location>
</feature>
<dbReference type="Pfam" id="PF02163">
    <property type="entry name" value="Peptidase_M50"/>
    <property type="match status" value="1"/>
</dbReference>
<name>A0A934IEJ1_9RHOB</name>
<evidence type="ECO:0000256" key="1">
    <source>
        <dbReference type="ARBA" id="ARBA00001947"/>
    </source>
</evidence>
<accession>A0A934IEJ1</accession>
<evidence type="ECO:0000256" key="4">
    <source>
        <dbReference type="ARBA" id="ARBA00022692"/>
    </source>
</evidence>
<evidence type="ECO:0000256" key="2">
    <source>
        <dbReference type="ARBA" id="ARBA00004127"/>
    </source>
</evidence>
<keyword evidence="6 7" id="KW-0472">Membrane</keyword>
<dbReference type="GO" id="GO:0016020">
    <property type="term" value="C:membrane"/>
    <property type="evidence" value="ECO:0007669"/>
    <property type="project" value="InterPro"/>
</dbReference>
<keyword evidence="5 7" id="KW-1133">Transmembrane helix</keyword>
<evidence type="ECO:0000313" key="9">
    <source>
        <dbReference type="EMBL" id="MBJ3761995.1"/>
    </source>
</evidence>
<comment type="caution">
    <text evidence="9">The sequence shown here is derived from an EMBL/GenBank/DDBJ whole genome shotgun (WGS) entry which is preliminary data.</text>
</comment>
<reference evidence="9" key="1">
    <citation type="submission" date="2020-12" db="EMBL/GenBank/DDBJ databases">
        <title>Bacterial taxonomy.</title>
        <authorList>
            <person name="Pan X."/>
        </authorList>
    </citation>
    <scope>NUCLEOTIDE SEQUENCE</scope>
    <source>
        <strain evidence="9">KCTC 52957</strain>
    </source>
</reference>
<keyword evidence="4 7" id="KW-0812">Transmembrane</keyword>
<feature type="transmembrane region" description="Helical" evidence="7">
    <location>
        <begin position="155"/>
        <end position="176"/>
    </location>
</feature>
<protein>
    <submittedName>
        <fullName evidence="9">PqqD family peptide modification chaperone</fullName>
    </submittedName>
</protein>
<feature type="domain" description="Peptidase M50" evidence="8">
    <location>
        <begin position="206"/>
        <end position="302"/>
    </location>
</feature>
<evidence type="ECO:0000256" key="6">
    <source>
        <dbReference type="ARBA" id="ARBA00023136"/>
    </source>
</evidence>
<feature type="transmembrane region" description="Helical" evidence="7">
    <location>
        <begin position="256"/>
        <end position="278"/>
    </location>
</feature>
<dbReference type="RefSeq" id="WP_198915156.1">
    <property type="nucleotide sequence ID" value="NZ_JAEKPD010000002.1"/>
</dbReference>
<gene>
    <name evidence="9" type="ORF">ILP92_04445</name>
</gene>
<feature type="transmembrane region" description="Helical" evidence="7">
    <location>
        <begin position="361"/>
        <end position="381"/>
    </location>
</feature>
<dbReference type="PANTHER" id="PTHR13325">
    <property type="entry name" value="PROTEASE M50 MEMBRANE-BOUND TRANSCRIPTION FACTOR SITE 2 PROTEASE"/>
    <property type="match status" value="1"/>
</dbReference>
<feature type="transmembrane region" description="Helical" evidence="7">
    <location>
        <begin position="427"/>
        <end position="447"/>
    </location>
</feature>
<dbReference type="GO" id="GO:0012505">
    <property type="term" value="C:endomembrane system"/>
    <property type="evidence" value="ECO:0007669"/>
    <property type="project" value="UniProtKB-SubCell"/>
</dbReference>
<dbReference type="InterPro" id="IPR001193">
    <property type="entry name" value="MBTPS2"/>
</dbReference>
<dbReference type="Gene3D" id="1.10.10.1150">
    <property type="entry name" value="Coenzyme PQQ synthesis protein D (PqqD)"/>
    <property type="match status" value="1"/>
</dbReference>
<evidence type="ECO:0000256" key="3">
    <source>
        <dbReference type="ARBA" id="ARBA00007931"/>
    </source>
</evidence>
<evidence type="ECO:0000256" key="7">
    <source>
        <dbReference type="SAM" id="Phobius"/>
    </source>
</evidence>
<organism evidence="9 10">
    <name type="scientific">Palleronia pontilimi</name>
    <dbReference type="NCBI Taxonomy" id="1964209"/>
    <lineage>
        <taxon>Bacteria</taxon>
        <taxon>Pseudomonadati</taxon>
        <taxon>Pseudomonadota</taxon>
        <taxon>Alphaproteobacteria</taxon>
        <taxon>Rhodobacterales</taxon>
        <taxon>Roseobacteraceae</taxon>
        <taxon>Palleronia</taxon>
    </lineage>
</organism>
<dbReference type="PANTHER" id="PTHR13325:SF3">
    <property type="entry name" value="MEMBRANE-BOUND TRANSCRIPTION FACTOR SITE-2 PROTEASE"/>
    <property type="match status" value="1"/>
</dbReference>
<comment type="cofactor">
    <cofactor evidence="1">
        <name>Zn(2+)</name>
        <dbReference type="ChEBI" id="CHEBI:29105"/>
    </cofactor>
</comment>
<dbReference type="Pfam" id="PF05402">
    <property type="entry name" value="PqqD"/>
    <property type="match status" value="1"/>
</dbReference>
<proteinExistence type="inferred from homology"/>
<comment type="similarity">
    <text evidence="3">Belongs to the peptidase M50B family.</text>
</comment>
<evidence type="ECO:0000256" key="5">
    <source>
        <dbReference type="ARBA" id="ARBA00022989"/>
    </source>
</evidence>
<dbReference type="GO" id="GO:0031293">
    <property type="term" value="P:membrane protein intracellular domain proteolysis"/>
    <property type="evidence" value="ECO:0007669"/>
    <property type="project" value="TreeGrafter"/>
</dbReference>
<dbReference type="InterPro" id="IPR008792">
    <property type="entry name" value="PQQD"/>
</dbReference>
<dbReference type="GO" id="GO:0005737">
    <property type="term" value="C:cytoplasm"/>
    <property type="evidence" value="ECO:0007669"/>
    <property type="project" value="TreeGrafter"/>
</dbReference>
<comment type="subcellular location">
    <subcellularLocation>
        <location evidence="2">Endomembrane system</location>
        <topology evidence="2">Multi-pass membrane protein</topology>
    </subcellularLocation>
</comment>
<sequence>MSKAYLSQNWYRVAGLKPRLRRHAKLYRTRYRGQLWYVLQDRTSGRFHRFSPSSHRLISMLDGTRTVQDIWDTFCEQYDDETLTQDEVIRLLGQLHAADVLLGDIPPDIGELAERGESQRNRKFLMSFMNPLAVRLPVFDPDDFVSATMPLARPLISWIGGLIWLAVVGYGGFLALSHWSELTQNVVDRVLTAENLGLLLLSYICVKAVHEMGHAYVVKRWGGEVHEIGVMFLVFMPVPYVDASDSMRFQSKWQRALVGGAGILVEAFLAAVAMMVWLNAEDGLVRAFAFNVMLIGGVSTLLFNGNPLLKFDGYYVLSDLIEIPNLAQRSKTHFTYLVKRYAFGMRELDSPATAPGEPAWFVFYAVASFIYRLFITFAIVLFVSNQFFFLGIVLAIWALVLMFGWPLMKQAWFLLTSPALRHHRGRAFAVTGGTIASIAALLFAVPLPHATIAEGVVWVPGDRILHSEADGIVTELSVVPGAQIESGTAVVLLDDPLISARVKLLDGFIEELRRRLAAQDFVDRSAARVLQEELRAAQADRALTLARLDDLVVRAADPGQLIVPQGEDIVGRFVRKGDVIGYVTDFRDPLIRVIVPERHSDLVRSETRTLELRFASDPNRVLPARIVREVPGMSAELPSMALSTEGGGRIALDPSVSGPGGERQALANLLHLDVRLAPDTPFRSLGERVYVRFDHGEEPAALQLYRSVRQIFLNQFDI</sequence>
<evidence type="ECO:0000259" key="8">
    <source>
        <dbReference type="Pfam" id="PF02163"/>
    </source>
</evidence>
<dbReference type="InterPro" id="IPR041881">
    <property type="entry name" value="PqqD_sf"/>
</dbReference>
<dbReference type="Proteomes" id="UP000642488">
    <property type="component" value="Unassembled WGS sequence"/>
</dbReference>
<dbReference type="EMBL" id="JAEKPD010000002">
    <property type="protein sequence ID" value="MBJ3761995.1"/>
    <property type="molecule type" value="Genomic_DNA"/>
</dbReference>
<feature type="transmembrane region" description="Helical" evidence="7">
    <location>
        <begin position="387"/>
        <end position="407"/>
    </location>
</feature>
<dbReference type="InterPro" id="IPR008915">
    <property type="entry name" value="Peptidase_M50"/>
</dbReference>
<keyword evidence="10" id="KW-1185">Reference proteome</keyword>
<dbReference type="AlphaFoldDB" id="A0A934IEJ1"/>
<dbReference type="GO" id="GO:0004222">
    <property type="term" value="F:metalloendopeptidase activity"/>
    <property type="evidence" value="ECO:0007669"/>
    <property type="project" value="InterPro"/>
</dbReference>